<dbReference type="GO" id="GO:0016757">
    <property type="term" value="F:glycosyltransferase activity"/>
    <property type="evidence" value="ECO:0007669"/>
    <property type="project" value="UniProtKB-KW"/>
</dbReference>
<comment type="caution">
    <text evidence="3">The sequence shown here is derived from an EMBL/GenBank/DDBJ whole genome shotgun (WGS) entry which is preliminary data.</text>
</comment>
<keyword evidence="3" id="KW-0328">Glycosyltransferase</keyword>
<evidence type="ECO:0000256" key="2">
    <source>
        <dbReference type="SAM" id="Phobius"/>
    </source>
</evidence>
<reference evidence="3 4" key="1">
    <citation type="submission" date="2018-10" db="EMBL/GenBank/DDBJ databases">
        <title>Genome sequence of Verticillium nonalfalfae VnAa140.</title>
        <authorList>
            <person name="Stajich J.E."/>
            <person name="Kasson M.T."/>
        </authorList>
    </citation>
    <scope>NUCLEOTIDE SEQUENCE [LARGE SCALE GENOMIC DNA]</scope>
    <source>
        <strain evidence="3 4">VnAa140</strain>
    </source>
</reference>
<dbReference type="STRING" id="1051616.A0A3M9YA42"/>
<proteinExistence type="predicted"/>
<feature type="region of interest" description="Disordered" evidence="1">
    <location>
        <begin position="72"/>
        <end position="94"/>
    </location>
</feature>
<dbReference type="PANTHER" id="PTHR11183">
    <property type="entry name" value="GLYCOGENIN SUBFAMILY MEMBER"/>
    <property type="match status" value="1"/>
</dbReference>
<dbReference type="EMBL" id="RBVV01000041">
    <property type="protein sequence ID" value="RNJ57339.1"/>
    <property type="molecule type" value="Genomic_DNA"/>
</dbReference>
<dbReference type="GeneID" id="39609791"/>
<feature type="transmembrane region" description="Helical" evidence="2">
    <location>
        <begin position="46"/>
        <end position="63"/>
    </location>
</feature>
<keyword evidence="2" id="KW-0812">Transmembrane</keyword>
<keyword evidence="2" id="KW-0472">Membrane</keyword>
<gene>
    <name evidence="3" type="primary">GNT1</name>
    <name evidence="3" type="ORF">D7B24_006102</name>
</gene>
<evidence type="ECO:0000313" key="3">
    <source>
        <dbReference type="EMBL" id="RNJ57339.1"/>
    </source>
</evidence>
<accession>A0A3M9YA42</accession>
<dbReference type="InterPro" id="IPR050587">
    <property type="entry name" value="GNT1/Glycosyltrans_8"/>
</dbReference>
<sequence>MAAQFFRSLTSPTYARLSTAEHGANSPDGGLGSSPRLAALLASKRFRWVACLIILTTFVLFGLQGHDHFAGSAPAQEAGQPGVPESSSSKAPGHDHDWSRFAYTQYVTNSEYLCNSVMLFESLARLQSKADRVMMYPRRMLEPTASESATLDGRLLIKAREQYGVKLVPIEVQHRTGKDSTWADSFTKLLAFNQTNYDRVLSLDSDSVVVQNMDELFLLPPCPVAMPRAYWLFPEKPILSSQLLLATPSATEFARVQDRVNAAGPDDYDMEIVNYLYKDTALVIPHRPYDLLTSEFRATTHEMYLGAKEEVWDPVAVFNEAKFLHFSDWPVPKPWLPTPENLLNEKQPKCVKEDDGSEDCTARTIWNRIYAEFRERRKYHDSSRLVSTHWTFRSPSAVFSGAMAGVICAE</sequence>
<name>A0A3M9YA42_9PEZI</name>
<dbReference type="AlphaFoldDB" id="A0A3M9YA42"/>
<keyword evidence="2" id="KW-1133">Transmembrane helix</keyword>
<keyword evidence="3" id="KW-0808">Transferase</keyword>
<keyword evidence="4" id="KW-1185">Reference proteome</keyword>
<evidence type="ECO:0000313" key="4">
    <source>
        <dbReference type="Proteomes" id="UP000267145"/>
    </source>
</evidence>
<dbReference type="InterPro" id="IPR029044">
    <property type="entry name" value="Nucleotide-diphossugar_trans"/>
</dbReference>
<organism evidence="3 4">
    <name type="scientific">Verticillium nonalfalfae</name>
    <dbReference type="NCBI Taxonomy" id="1051616"/>
    <lineage>
        <taxon>Eukaryota</taxon>
        <taxon>Fungi</taxon>
        <taxon>Dikarya</taxon>
        <taxon>Ascomycota</taxon>
        <taxon>Pezizomycotina</taxon>
        <taxon>Sordariomycetes</taxon>
        <taxon>Hypocreomycetidae</taxon>
        <taxon>Glomerellales</taxon>
        <taxon>Plectosphaerellaceae</taxon>
        <taxon>Verticillium</taxon>
    </lineage>
</organism>
<dbReference type="Proteomes" id="UP000267145">
    <property type="component" value="Unassembled WGS sequence"/>
</dbReference>
<dbReference type="SUPFAM" id="SSF53448">
    <property type="entry name" value="Nucleotide-diphospho-sugar transferases"/>
    <property type="match status" value="1"/>
</dbReference>
<dbReference type="Gene3D" id="3.90.550.10">
    <property type="entry name" value="Spore Coat Polysaccharide Biosynthesis Protein SpsA, Chain A"/>
    <property type="match status" value="1"/>
</dbReference>
<protein>
    <submittedName>
        <fullName evidence="3">N-acetylglucosaminyltransferase</fullName>
    </submittedName>
</protein>
<evidence type="ECO:0000256" key="1">
    <source>
        <dbReference type="SAM" id="MobiDB-lite"/>
    </source>
</evidence>
<dbReference type="RefSeq" id="XP_028495497.1">
    <property type="nucleotide sequence ID" value="XM_028640241.1"/>
</dbReference>